<dbReference type="Proteomes" id="UP000472276">
    <property type="component" value="Unassembled WGS sequence"/>
</dbReference>
<reference evidence="1" key="2">
    <citation type="submission" date="2025-09" db="UniProtKB">
        <authorList>
            <consortium name="Ensembl"/>
        </authorList>
    </citation>
    <scope>IDENTIFICATION</scope>
</reference>
<dbReference type="RefSeq" id="XP_031604528.1">
    <property type="nucleotide sequence ID" value="XM_031748668.2"/>
</dbReference>
<dbReference type="PANTHER" id="PTHR35345">
    <property type="entry name" value="TELOMERE REPEATS-BINDING BOUQUET FORMATION PROTEIN 2"/>
    <property type="match status" value="1"/>
</dbReference>
<dbReference type="GO" id="GO:0005637">
    <property type="term" value="C:nuclear inner membrane"/>
    <property type="evidence" value="ECO:0007669"/>
    <property type="project" value="TreeGrafter"/>
</dbReference>
<gene>
    <name evidence="1" type="primary">TERB2</name>
</gene>
<accession>A0A668TPZ0</accession>
<sequence length="204" mass="23449">MFRYKTAWFSSSVPQTCYMFWTSEGGSIAHWRTADYLFSEDATCPDTLRIFESKDYLWNKLTIFHSLFLSTCEKRQSVKSVSIGQYVLPPASVQDEVRKVFGQLIWERNNEQSADEHSLKSYNCPTDDEFSEEEISISSGLSDTDSSENEAPLCGRMQKYPVKSTITGYVSMDKLQKYSGDLCDFYCGCFRCFRCKTLCCLPHS</sequence>
<dbReference type="GeneID" id="116327167"/>
<name>A0A668TPZ0_OREAU</name>
<evidence type="ECO:0000313" key="2">
    <source>
        <dbReference type="Proteomes" id="UP000472276"/>
    </source>
</evidence>
<keyword evidence="2" id="KW-1185">Reference proteome</keyword>
<dbReference type="GO" id="GO:0070197">
    <property type="term" value="P:meiotic attachment of telomere to nuclear envelope"/>
    <property type="evidence" value="ECO:0007669"/>
    <property type="project" value="TreeGrafter"/>
</dbReference>
<protein>
    <recommendedName>
        <fullName evidence="3">Telomere repeats-binding bouquet formation protein 2</fullName>
    </recommendedName>
</protein>
<evidence type="ECO:0008006" key="3">
    <source>
        <dbReference type="Google" id="ProtNLM"/>
    </source>
</evidence>
<dbReference type="PANTHER" id="PTHR35345:SF1">
    <property type="entry name" value="TELOMERE REPEATS-BINDING BOUQUET FORMATION PROTEIN 2"/>
    <property type="match status" value="1"/>
</dbReference>
<dbReference type="GO" id="GO:0007129">
    <property type="term" value="P:homologous chromosome pairing at meiosis"/>
    <property type="evidence" value="ECO:0007669"/>
    <property type="project" value="TreeGrafter"/>
</dbReference>
<dbReference type="AlphaFoldDB" id="A0A668TPZ0"/>
<dbReference type="OMA" id="WFCRSVS"/>
<dbReference type="Ensembl" id="ENSOABT00000028668.2">
    <property type="protein sequence ID" value="ENSOABP00000027887.1"/>
    <property type="gene ID" value="ENSOABG00000013085.2"/>
</dbReference>
<reference evidence="1" key="1">
    <citation type="submission" date="2025-08" db="UniProtKB">
        <authorList>
            <consortium name="Ensembl"/>
        </authorList>
    </citation>
    <scope>IDENTIFICATION</scope>
</reference>
<organism evidence="1 2">
    <name type="scientific">Oreochromis aureus</name>
    <name type="common">Israeli tilapia</name>
    <name type="synonym">Chromis aureus</name>
    <dbReference type="NCBI Taxonomy" id="47969"/>
    <lineage>
        <taxon>Eukaryota</taxon>
        <taxon>Metazoa</taxon>
        <taxon>Chordata</taxon>
        <taxon>Craniata</taxon>
        <taxon>Vertebrata</taxon>
        <taxon>Euteleostomi</taxon>
        <taxon>Actinopterygii</taxon>
        <taxon>Neopterygii</taxon>
        <taxon>Teleostei</taxon>
        <taxon>Neoteleostei</taxon>
        <taxon>Acanthomorphata</taxon>
        <taxon>Ovalentaria</taxon>
        <taxon>Cichlomorphae</taxon>
        <taxon>Cichliformes</taxon>
        <taxon>Cichlidae</taxon>
        <taxon>African cichlids</taxon>
        <taxon>Pseudocrenilabrinae</taxon>
        <taxon>Oreochromini</taxon>
        <taxon>Oreochromis</taxon>
    </lineage>
</organism>
<evidence type="ECO:0000313" key="1">
    <source>
        <dbReference type="Ensembl" id="ENSOABP00000027887.1"/>
    </source>
</evidence>
<proteinExistence type="predicted"/>
<dbReference type="Pfam" id="PF15101">
    <property type="entry name" value="TERB2"/>
    <property type="match status" value="1"/>
</dbReference>
<dbReference type="InterPro" id="IPR028065">
    <property type="entry name" value="TERB2"/>
</dbReference>